<sequence>MIHLVSLAFGSFAPIEPFNESFRPGHPKMCLTVDAETPARLADPVLHQLLVEAFPGLAAHECRADRGPRGPRAGIVLVAGDSAANQAHLLEHLTLEMLSFLDGIRRLSGVTCAYASPPERSDVFVECAQPESGSLAALVALEAVNAALAGAPLVPEYPDMLLCARELRTRAAGAWLATGLARATGLSRGRTAAALGALSRVRVVEEESYAMNFSGEPLYRFVGVGDATGQA</sequence>
<proteinExistence type="predicted"/>
<reference evidence="1 2" key="1">
    <citation type="journal article" date="2019" name="Nat. Microbiol.">
        <title>Mediterranean grassland soil C-N compound turnover is dependent on rainfall and depth, and is mediated by genomically divergent microorganisms.</title>
        <authorList>
            <person name="Diamond S."/>
            <person name="Andeer P.F."/>
            <person name="Li Z."/>
            <person name="Crits-Christoph A."/>
            <person name="Burstein D."/>
            <person name="Anantharaman K."/>
            <person name="Lane K.R."/>
            <person name="Thomas B.C."/>
            <person name="Pan C."/>
            <person name="Northen T.R."/>
            <person name="Banfield J.F."/>
        </authorList>
    </citation>
    <scope>NUCLEOTIDE SEQUENCE [LARGE SCALE GENOMIC DNA]</scope>
    <source>
        <strain evidence="1">WS_11</strain>
    </source>
</reference>
<evidence type="ECO:0000313" key="1">
    <source>
        <dbReference type="EMBL" id="TMQ74066.1"/>
    </source>
</evidence>
<organism evidence="1 2">
    <name type="scientific">Eiseniibacteriota bacterium</name>
    <dbReference type="NCBI Taxonomy" id="2212470"/>
    <lineage>
        <taxon>Bacteria</taxon>
        <taxon>Candidatus Eiseniibacteriota</taxon>
    </lineage>
</organism>
<gene>
    <name evidence="1" type="ORF">E6K81_01450</name>
</gene>
<comment type="caution">
    <text evidence="1">The sequence shown here is derived from an EMBL/GenBank/DDBJ whole genome shotgun (WGS) entry which is preliminary data.</text>
</comment>
<protein>
    <recommendedName>
        <fullName evidence="3">Cyanophycin synthase-like N-terminal domain-containing protein</fullName>
    </recommendedName>
</protein>
<name>A0A538UDW3_UNCEI</name>
<evidence type="ECO:0008006" key="3">
    <source>
        <dbReference type="Google" id="ProtNLM"/>
    </source>
</evidence>
<dbReference type="AlphaFoldDB" id="A0A538UDW3"/>
<dbReference type="EMBL" id="VBPB01000017">
    <property type="protein sequence ID" value="TMQ74066.1"/>
    <property type="molecule type" value="Genomic_DNA"/>
</dbReference>
<evidence type="ECO:0000313" key="2">
    <source>
        <dbReference type="Proteomes" id="UP000319771"/>
    </source>
</evidence>
<dbReference type="Proteomes" id="UP000319771">
    <property type="component" value="Unassembled WGS sequence"/>
</dbReference>
<accession>A0A538UDW3</accession>